<name>A0A2G9PJS5_AQUCT</name>
<organism evidence="2">
    <name type="scientific">Aquarana catesbeiana</name>
    <name type="common">American bullfrog</name>
    <name type="synonym">Rana catesbeiana</name>
    <dbReference type="NCBI Taxonomy" id="8400"/>
    <lineage>
        <taxon>Eukaryota</taxon>
        <taxon>Metazoa</taxon>
        <taxon>Chordata</taxon>
        <taxon>Craniata</taxon>
        <taxon>Vertebrata</taxon>
        <taxon>Euteleostomi</taxon>
        <taxon>Amphibia</taxon>
        <taxon>Batrachia</taxon>
        <taxon>Anura</taxon>
        <taxon>Neobatrachia</taxon>
        <taxon>Ranoidea</taxon>
        <taxon>Ranidae</taxon>
        <taxon>Aquarana</taxon>
    </lineage>
</organism>
<dbReference type="PANTHER" id="PTHR15665">
    <property type="entry name" value="ASTEROID PROTEIN"/>
    <property type="match status" value="1"/>
</dbReference>
<dbReference type="EMBL" id="KV922651">
    <property type="protein sequence ID" value="PIO03589.1"/>
    <property type="molecule type" value="Genomic_DNA"/>
</dbReference>
<proteinExistence type="predicted"/>
<feature type="region of interest" description="Disordered" evidence="1">
    <location>
        <begin position="128"/>
        <end position="174"/>
    </location>
</feature>
<feature type="compositionally biased region" description="Polar residues" evidence="1">
    <location>
        <begin position="303"/>
        <end position="319"/>
    </location>
</feature>
<dbReference type="AlphaFoldDB" id="A0A2G9PJS5"/>
<feature type="compositionally biased region" description="Basic residues" evidence="1">
    <location>
        <begin position="287"/>
        <end position="297"/>
    </location>
</feature>
<reference evidence="2" key="1">
    <citation type="submission" date="2017-08" db="EMBL/GenBank/DDBJ databases">
        <title>Assembly of the North American Bullfrog Genome.</title>
        <authorList>
            <person name="Warren R.L."/>
            <person name="Vandervalk B.P."/>
            <person name="Kucuk E."/>
            <person name="Birol I."/>
            <person name="Helbing C."/>
            <person name="Pandoh P."/>
            <person name="Behsaz B."/>
            <person name="Mohamadi H."/>
            <person name="Chu J."/>
            <person name="Jackman S."/>
            <person name="Hammond S.A."/>
            <person name="Veldhoen N."/>
            <person name="Kirk H."/>
            <person name="Zhao Y."/>
            <person name="Coope R."/>
            <person name="Pleasance S."/>
            <person name="Moore R."/>
            <person name="Holt R."/>
        </authorList>
    </citation>
    <scope>NUCLEOTIDE SEQUENCE</scope>
    <source>
        <strain evidence="2">Bruno</strain>
        <tissue evidence="2">Liver</tissue>
    </source>
</reference>
<feature type="region of interest" description="Disordered" evidence="1">
    <location>
        <begin position="285"/>
        <end position="328"/>
    </location>
</feature>
<evidence type="ECO:0000313" key="2">
    <source>
        <dbReference type="EMBL" id="PIO03589.1"/>
    </source>
</evidence>
<gene>
    <name evidence="2" type="ORF">AB205_0191260</name>
</gene>
<dbReference type="InterPro" id="IPR026832">
    <property type="entry name" value="Asteroid"/>
</dbReference>
<evidence type="ECO:0000256" key="1">
    <source>
        <dbReference type="SAM" id="MobiDB-lite"/>
    </source>
</evidence>
<feature type="compositionally biased region" description="Low complexity" evidence="1">
    <location>
        <begin position="156"/>
        <end position="165"/>
    </location>
</feature>
<dbReference type="PANTHER" id="PTHR15665:SF1">
    <property type="entry name" value="PROTEIN ASTEROID HOMOLOG 1"/>
    <property type="match status" value="1"/>
</dbReference>
<dbReference type="Gene3D" id="1.10.287.3160">
    <property type="match status" value="1"/>
</dbReference>
<dbReference type="OrthoDB" id="25987at2759"/>
<sequence>MAGAVTEPAVAAISVCRSLKDQFKQALREIPAQQARELAKLPKALCFAIDAIKDSIHQASRLMHMLVHMRRILWLKNLSAKAPCKNLLTGFSFHGERLFVEELDKYIQTISSEKSTLLPVNRKYKHPSFKRALSPTPGASASRQWRQPPLSDSRGKSQSQTQAQKKSWEFQGDGPQAVCEQMKQIKSEGAQHRKLNLEDLHILCQWQCCLQMVLSLNHLLCTPLLVPDLTRLYNGSLVYCLVQKLKTLSIAEDIFKPCPPLEILYRDCFGAVMSAVPQDCFQSRSKSASKKSKKNSKSGKTSANMPNKTENPPQSNISNRFAALYLED</sequence>
<protein>
    <submittedName>
        <fullName evidence="2">Uncharacterized protein</fullName>
    </submittedName>
</protein>
<accession>A0A2G9PJS5</accession>